<reference evidence="1" key="1">
    <citation type="submission" date="2016-12" db="EMBL/GenBank/DDBJ databases">
        <title>Analysis of diarrheagenic potential of uropathogenic Escherichia coli isolates along with uropathogenic virulence properties in Dhaka, Bangladesh.</title>
        <authorList>
            <person name="Khaleque M."/>
            <person name="Akter S."/>
            <person name="Akhter H."/>
            <person name="Khan S.I."/>
            <person name="Begum A."/>
        </authorList>
    </citation>
    <scope>NUCLEOTIDE SEQUENCE</scope>
    <source>
        <strain evidence="1">Mdues7s</strain>
    </source>
</reference>
<dbReference type="AlphaFoldDB" id="A0A1L5YR52"/>
<name>A0A1L5YR52_ECOLX</name>
<feature type="non-terminal residue" evidence="1">
    <location>
        <position position="1"/>
    </location>
</feature>
<sequence length="30" mass="3409">LHMQARYKATHYPVAGGKANGQVWFSLTYL</sequence>
<protein>
    <submittedName>
        <fullName evidence="1">SfaD protein subunit</fullName>
    </submittedName>
</protein>
<dbReference type="EMBL" id="KY319037">
    <property type="protein sequence ID" value="APP94228.1"/>
    <property type="molecule type" value="Genomic_DNA"/>
</dbReference>
<evidence type="ECO:0000313" key="1">
    <source>
        <dbReference type="EMBL" id="APP94228.1"/>
    </source>
</evidence>
<proteinExistence type="predicted"/>
<gene>
    <name evidence="1" type="primary">sfaD</name>
</gene>
<organism evidence="1">
    <name type="scientific">Escherichia coli</name>
    <dbReference type="NCBI Taxonomy" id="562"/>
    <lineage>
        <taxon>Bacteria</taxon>
        <taxon>Pseudomonadati</taxon>
        <taxon>Pseudomonadota</taxon>
        <taxon>Gammaproteobacteria</taxon>
        <taxon>Enterobacterales</taxon>
        <taxon>Enterobacteriaceae</taxon>
        <taxon>Escherichia</taxon>
    </lineage>
</organism>
<accession>A0A1L5YR52</accession>